<gene>
    <name evidence="1" type="ORF">GHY86_23600</name>
</gene>
<protein>
    <submittedName>
        <fullName evidence="1">Uncharacterized protein</fullName>
    </submittedName>
</protein>
<dbReference type="AlphaFoldDB" id="A0AA36UV49"/>
<accession>A0AA36UV49</accession>
<reference evidence="1" key="1">
    <citation type="submission" date="2019-11" db="EMBL/GenBank/DDBJ databases">
        <authorList>
            <consortium name="PulseNet: The National Subtyping Network for Foodborne Disease Surveillance"/>
            <person name="Tarr C.L."/>
            <person name="Trees E."/>
            <person name="Katz L.S."/>
            <person name="Carleton-Romer H.A."/>
            <person name="Stroika S."/>
            <person name="Kucerova Z."/>
            <person name="Roache K.F."/>
            <person name="Sabol A.L."/>
            <person name="Besser J."/>
            <person name="Gerner-Smidt P."/>
        </authorList>
    </citation>
    <scope>NUCLEOTIDE SEQUENCE</scope>
    <source>
        <strain evidence="1">PNUSAV001129</strain>
    </source>
</reference>
<name>A0AA36UV49_VIBAL</name>
<sequence length="589" mass="66495">MKNDNLDECFALVTSNQFTNLCHHLNKTWGKGIRFKSVKKIVAHAFGYSSETHLIQRLKVRPIFKMDLVNCINNTYFDFCRFHYKEIIHLCTSDDIELSEISIARDLINSSTDVGEFICFQLAIRSLPMDTQYSSTPHVGINSLKQIDDTVLYPSLYRSVAEASKIPSMSVSEVSSTSLINRNKLNVEGLINVNRSVLYYDEANRYLPESNIEDLLGNDGTTIDDLMYTTGFASLVIKNTKQNLSALRDKMLGNLYALSPTASLLRESIVVEVIEISAEANQSKYFLSPLNDGINSKATVAIPDYFYCYGAELLRRSGLIISTLVAHNGTHTTCFGDSENTHNQVSLICSSPRYINDDTPIQVNVMNREMLSLELVDYGASETQLNHMHKSVLALRAYFICTIFTLQEESELKSDQSMILTRANRIGAKNIPLVSDSLSVLILIDRKGICDGLSDNLINTEDNTLHLDTDKDVDFWQIEFLFFTRRLQRAGVVKINYTYVQGALGNETNCCIGLDSNDNDVIVFELLQNESSPDYPIFDFYELFFESLIKVGIQVFAYSYESSRFLIDTIPSKTEYYPFLVGEGCKISD</sequence>
<dbReference type="EMBL" id="AAXMUW010000098">
    <property type="protein sequence ID" value="EGQ9138101.1"/>
    <property type="molecule type" value="Genomic_DNA"/>
</dbReference>
<dbReference type="Proteomes" id="UP000714625">
    <property type="component" value="Unassembled WGS sequence"/>
</dbReference>
<organism evidence="1 2">
    <name type="scientific">Vibrio alginolyticus</name>
    <dbReference type="NCBI Taxonomy" id="663"/>
    <lineage>
        <taxon>Bacteria</taxon>
        <taxon>Pseudomonadati</taxon>
        <taxon>Pseudomonadota</taxon>
        <taxon>Gammaproteobacteria</taxon>
        <taxon>Vibrionales</taxon>
        <taxon>Vibrionaceae</taxon>
        <taxon>Vibrio</taxon>
    </lineage>
</organism>
<evidence type="ECO:0000313" key="1">
    <source>
        <dbReference type="EMBL" id="EGQ9138101.1"/>
    </source>
</evidence>
<proteinExistence type="predicted"/>
<comment type="caution">
    <text evidence="1">The sequence shown here is derived from an EMBL/GenBank/DDBJ whole genome shotgun (WGS) entry which is preliminary data.</text>
</comment>
<evidence type="ECO:0000313" key="2">
    <source>
        <dbReference type="Proteomes" id="UP000714625"/>
    </source>
</evidence>